<evidence type="ECO:0000313" key="4">
    <source>
        <dbReference type="Proteomes" id="UP000241074"/>
    </source>
</evidence>
<feature type="transmembrane region" description="Helical" evidence="2">
    <location>
        <begin position="313"/>
        <end position="335"/>
    </location>
</feature>
<proteinExistence type="predicted"/>
<evidence type="ECO:0000313" key="3">
    <source>
        <dbReference type="EMBL" id="AVP99862.1"/>
    </source>
</evidence>
<feature type="transmembrane region" description="Helical" evidence="2">
    <location>
        <begin position="487"/>
        <end position="506"/>
    </location>
</feature>
<gene>
    <name evidence="3" type="ORF">C7S18_22975</name>
</gene>
<feature type="region of interest" description="Disordered" evidence="1">
    <location>
        <begin position="249"/>
        <end position="273"/>
    </location>
</feature>
<dbReference type="OrthoDB" id="100544at2"/>
<dbReference type="PANTHER" id="PTHR10728:SF40">
    <property type="entry name" value="PATATIN FAMILY PROTEIN"/>
    <property type="match status" value="1"/>
</dbReference>
<feature type="transmembrane region" description="Helical" evidence="2">
    <location>
        <begin position="444"/>
        <end position="467"/>
    </location>
</feature>
<keyword evidence="2" id="KW-0472">Membrane</keyword>
<sequence length="849" mass="92344">MNTPIDAAEPSPPLTNADRNAAHQLWTELHTRVATRPLPYRGGTEAGALDSLYALSQKIRRLIAKNPDANQFRLLALAVLEQLNSHLNAWHPRRDATGDIRLLQDRHRYRSELLSLQESLSALCDQLYVLAHQSAGPTHTPSGSAKANAGFGPGALAAVQAPDYPSGFQSESSVLNAEFQYLGLTERTEVCGLALSGGGIRSATFALGILQGLQARGLLGDFDYLSSVSGGGYLSGYLSGGIARLRKDPGLIDPGAEPTPKSSSEPPPEVADPEARARAAVFTGLSVPERDWVRWLRNNSKYLLNVSFRVPRIAALLIYGLFENTLTLVGLAMLAGLCVTLLTPLSFLPWLAAGLGTGVLSYTALRPFISSNLRERWWLDAAAVAVALLALGLLGIRAIDAIAEHIEALLIPSAGLGAFGSLFASAVAATHAYPKLSKILTPKLLNLAALVLGPLLVLLIAVLTHALMEGDCCNISALNMIRDRGDWLIPLFLSTTTTVILIRAYFVDVNQGGLRSFYRSQLRSCYGVTPNPDGPQAEVPLSTLPKKPFHIINMAINAPATMSPELRGRGCDFFSATALHCGSRLTGYQTTARIETLDSGFDLATAIATSGAAAASLMGRQSKPQFQFLMTLFNVRLGYWMRWATNNPLLRPNAYYLVREALGHVHATGNFINLSDGGHIENLAVYELLRRRVQFIVCIDGGCDPTMSCFDLIRLDRYARIDLDVSLDYDLKDLRPNTDGFCPSYGTMVRINYPGGHTGWMLYLKLAMTGTEPQVIQDYRKASPTFPHETTADQFFNEEQFEAYRMLGEQAVGYFFDRAFGTEQPCLKSPATTVPRWLTSLANQIGAKA</sequence>
<dbReference type="EMBL" id="CP027860">
    <property type="protein sequence ID" value="AVP99862.1"/>
    <property type="molecule type" value="Genomic_DNA"/>
</dbReference>
<feature type="transmembrane region" description="Helical" evidence="2">
    <location>
        <begin position="347"/>
        <end position="365"/>
    </location>
</feature>
<evidence type="ECO:0000256" key="1">
    <source>
        <dbReference type="SAM" id="MobiDB-lite"/>
    </source>
</evidence>
<reference evidence="3 4" key="2">
    <citation type="submission" date="2018-03" db="EMBL/GenBank/DDBJ databases">
        <authorList>
            <person name="Keele B.F."/>
        </authorList>
    </citation>
    <scope>NUCLEOTIDE SEQUENCE [LARGE SCALE GENOMIC DNA]</scope>
    <source>
        <strain evidence="3 4">D13</strain>
    </source>
</reference>
<dbReference type="Gene3D" id="3.40.1090.10">
    <property type="entry name" value="Cytosolic phospholipase A2 catalytic domain"/>
    <property type="match status" value="1"/>
</dbReference>
<dbReference type="InterPro" id="IPR016035">
    <property type="entry name" value="Acyl_Trfase/lysoPLipase"/>
</dbReference>
<reference evidence="3 4" key="1">
    <citation type="submission" date="2018-03" db="EMBL/GenBank/DDBJ databases">
        <title>Ahniella affigens gen. nov., sp. nov., a gammaproteobacterium isolated from sandy soil near a stream.</title>
        <authorList>
            <person name="Ko Y."/>
            <person name="Kim J.-H."/>
        </authorList>
    </citation>
    <scope>NUCLEOTIDE SEQUENCE [LARGE SCALE GENOMIC DNA]</scope>
    <source>
        <strain evidence="3 4">D13</strain>
    </source>
</reference>
<dbReference type="RefSeq" id="WP_106893781.1">
    <property type="nucleotide sequence ID" value="NZ_CP027860.1"/>
</dbReference>
<organism evidence="3 4">
    <name type="scientific">Ahniella affigens</name>
    <dbReference type="NCBI Taxonomy" id="2021234"/>
    <lineage>
        <taxon>Bacteria</taxon>
        <taxon>Pseudomonadati</taxon>
        <taxon>Pseudomonadota</taxon>
        <taxon>Gammaproteobacteria</taxon>
        <taxon>Lysobacterales</taxon>
        <taxon>Rhodanobacteraceae</taxon>
        <taxon>Ahniella</taxon>
    </lineage>
</organism>
<dbReference type="Proteomes" id="UP000241074">
    <property type="component" value="Chromosome"/>
</dbReference>
<protein>
    <recommendedName>
        <fullName evidence="5">PNPLA domain-containing protein</fullName>
    </recommendedName>
</protein>
<evidence type="ECO:0000256" key="2">
    <source>
        <dbReference type="SAM" id="Phobius"/>
    </source>
</evidence>
<name>A0A2P1PYD9_9GAMM</name>
<keyword evidence="4" id="KW-1185">Reference proteome</keyword>
<evidence type="ECO:0008006" key="5">
    <source>
        <dbReference type="Google" id="ProtNLM"/>
    </source>
</evidence>
<dbReference type="GO" id="GO:0004623">
    <property type="term" value="F:phospholipase A2 activity"/>
    <property type="evidence" value="ECO:0007669"/>
    <property type="project" value="TreeGrafter"/>
</dbReference>
<dbReference type="GO" id="GO:0046475">
    <property type="term" value="P:glycerophospholipid catabolic process"/>
    <property type="evidence" value="ECO:0007669"/>
    <property type="project" value="TreeGrafter"/>
</dbReference>
<dbReference type="KEGG" id="xba:C7S18_22975"/>
<feature type="transmembrane region" description="Helical" evidence="2">
    <location>
        <begin position="377"/>
        <end position="396"/>
    </location>
</feature>
<dbReference type="GO" id="GO:0005829">
    <property type="term" value="C:cytosol"/>
    <property type="evidence" value="ECO:0007669"/>
    <property type="project" value="TreeGrafter"/>
</dbReference>
<dbReference type="SUPFAM" id="SSF52151">
    <property type="entry name" value="FabD/lysophospholipase-like"/>
    <property type="match status" value="1"/>
</dbReference>
<feature type="transmembrane region" description="Helical" evidence="2">
    <location>
        <begin position="408"/>
        <end position="432"/>
    </location>
</feature>
<accession>A0A2P1PYD9</accession>
<keyword evidence="2" id="KW-0812">Transmembrane</keyword>
<dbReference type="AlphaFoldDB" id="A0A2P1PYD9"/>
<dbReference type="PANTHER" id="PTHR10728">
    <property type="entry name" value="CYTOSOLIC PHOSPHOLIPASE A2"/>
    <property type="match status" value="1"/>
</dbReference>
<keyword evidence="2" id="KW-1133">Transmembrane helix</keyword>